<evidence type="ECO:0000313" key="3">
    <source>
        <dbReference type="Proteomes" id="UP001419268"/>
    </source>
</evidence>
<dbReference type="EMBL" id="JBBNAG010000004">
    <property type="protein sequence ID" value="KAK9140864.1"/>
    <property type="molecule type" value="Genomic_DNA"/>
</dbReference>
<keyword evidence="3" id="KW-1185">Reference proteome</keyword>
<name>A0AAP0JVZ8_9MAGN</name>
<evidence type="ECO:0000256" key="1">
    <source>
        <dbReference type="SAM" id="MobiDB-lite"/>
    </source>
</evidence>
<accession>A0AAP0JVZ8</accession>
<proteinExistence type="predicted"/>
<evidence type="ECO:0000313" key="2">
    <source>
        <dbReference type="EMBL" id="KAK9140864.1"/>
    </source>
</evidence>
<gene>
    <name evidence="2" type="ORF">Scep_010545</name>
</gene>
<reference evidence="2 3" key="1">
    <citation type="submission" date="2024-01" db="EMBL/GenBank/DDBJ databases">
        <title>Genome assemblies of Stephania.</title>
        <authorList>
            <person name="Yang L."/>
        </authorList>
    </citation>
    <scope>NUCLEOTIDE SEQUENCE [LARGE SCALE GENOMIC DNA]</scope>
    <source>
        <strain evidence="2">JXDWG</strain>
        <tissue evidence="2">Leaf</tissue>
    </source>
</reference>
<protein>
    <submittedName>
        <fullName evidence="2">Uncharacterized protein</fullName>
    </submittedName>
</protein>
<dbReference type="AlphaFoldDB" id="A0AAP0JVZ8"/>
<feature type="compositionally biased region" description="Polar residues" evidence="1">
    <location>
        <begin position="24"/>
        <end position="34"/>
    </location>
</feature>
<comment type="caution">
    <text evidence="2">The sequence shown here is derived from an EMBL/GenBank/DDBJ whole genome shotgun (WGS) entry which is preliminary data.</text>
</comment>
<feature type="region of interest" description="Disordered" evidence="1">
    <location>
        <begin position="1"/>
        <end position="43"/>
    </location>
</feature>
<sequence length="98" mass="11224">MTMDGAGLSQPQPPPPHEQQQPQTDPASPPQQQDNVDREMQDWLTRDEQLGDTYLKEVERTVENNVDCIKFSQRIRNLMAQSMQKVVMVKLLGRPIGH</sequence>
<dbReference type="Proteomes" id="UP001419268">
    <property type="component" value="Unassembled WGS sequence"/>
</dbReference>
<organism evidence="2 3">
    <name type="scientific">Stephania cephalantha</name>
    <dbReference type="NCBI Taxonomy" id="152367"/>
    <lineage>
        <taxon>Eukaryota</taxon>
        <taxon>Viridiplantae</taxon>
        <taxon>Streptophyta</taxon>
        <taxon>Embryophyta</taxon>
        <taxon>Tracheophyta</taxon>
        <taxon>Spermatophyta</taxon>
        <taxon>Magnoliopsida</taxon>
        <taxon>Ranunculales</taxon>
        <taxon>Menispermaceae</taxon>
        <taxon>Menispermoideae</taxon>
        <taxon>Cissampelideae</taxon>
        <taxon>Stephania</taxon>
    </lineage>
</organism>